<accession>A0ABW2V5C2</accession>
<reference evidence="3" key="1">
    <citation type="journal article" date="2019" name="Int. J. Syst. Evol. Microbiol.">
        <title>The Global Catalogue of Microorganisms (GCM) 10K type strain sequencing project: providing services to taxonomists for standard genome sequencing and annotation.</title>
        <authorList>
            <consortium name="The Broad Institute Genomics Platform"/>
            <consortium name="The Broad Institute Genome Sequencing Center for Infectious Disease"/>
            <person name="Wu L."/>
            <person name="Ma J."/>
        </authorList>
    </citation>
    <scope>NUCLEOTIDE SEQUENCE [LARGE SCALE GENOMIC DNA]</scope>
    <source>
        <strain evidence="3">JCM 18657</strain>
    </source>
</reference>
<dbReference type="InterPro" id="IPR016181">
    <property type="entry name" value="Acyl_CoA_acyltransferase"/>
</dbReference>
<dbReference type="PROSITE" id="PS51186">
    <property type="entry name" value="GNAT"/>
    <property type="match status" value="1"/>
</dbReference>
<dbReference type="Proteomes" id="UP001596528">
    <property type="component" value="Unassembled WGS sequence"/>
</dbReference>
<dbReference type="RefSeq" id="WP_138790033.1">
    <property type="nucleotide sequence ID" value="NZ_JBHTGQ010000021.1"/>
</dbReference>
<comment type="caution">
    <text evidence="2">The sequence shown here is derived from an EMBL/GenBank/DDBJ whole genome shotgun (WGS) entry which is preliminary data.</text>
</comment>
<protein>
    <submittedName>
        <fullName evidence="2">GNAT family N-acetyltransferase</fullName>
        <ecNumber evidence="2">2.3.1.-</ecNumber>
    </submittedName>
</protein>
<dbReference type="EMBL" id="JBHTGQ010000021">
    <property type="protein sequence ID" value="MFC7750235.1"/>
    <property type="molecule type" value="Genomic_DNA"/>
</dbReference>
<dbReference type="GO" id="GO:0016746">
    <property type="term" value="F:acyltransferase activity"/>
    <property type="evidence" value="ECO:0007669"/>
    <property type="project" value="UniProtKB-KW"/>
</dbReference>
<evidence type="ECO:0000313" key="2">
    <source>
        <dbReference type="EMBL" id="MFC7750235.1"/>
    </source>
</evidence>
<sequence length="351" mass="38131">MDIRMLQSGELKEAARLADRTFRDESQPSMAVSFPYIFSEAVQPFSFGAFDQGKLVSFFGFVPWTVRVGEARLRAFFVGSVCTDPAYRGQGIASRILERIVAFADEAGASLIFVSGSRSLYVRAHCYPFGRFRRYRLDGETAARLKRQPDADGYAVREAGPADLFAIHALSAARTVRFEADVNGLGALLKAQAVPSIMKGEQRVYVAEAGKEVRAFAVVAAGAERTAVLEWAGDPAATAVLAADCALGIGGGAALELAVPGADLELRRRLEDAGAEAREENNEGTVRIVRLERLLEQLRPWLGERTLPAEGLTPEQLTALCFDRAAGGHDCPERTNWEPVPLPYTGGLYFI</sequence>
<dbReference type="InterPro" id="IPR000182">
    <property type="entry name" value="GNAT_dom"/>
</dbReference>
<keyword evidence="2" id="KW-0012">Acyltransferase</keyword>
<dbReference type="Gene3D" id="3.40.630.30">
    <property type="match status" value="1"/>
</dbReference>
<name>A0ABW2V5C2_9BACL</name>
<dbReference type="Pfam" id="PF13527">
    <property type="entry name" value="Acetyltransf_9"/>
    <property type="match status" value="1"/>
</dbReference>
<dbReference type="EC" id="2.3.1.-" evidence="2"/>
<evidence type="ECO:0000313" key="3">
    <source>
        <dbReference type="Proteomes" id="UP001596528"/>
    </source>
</evidence>
<dbReference type="SUPFAM" id="SSF55729">
    <property type="entry name" value="Acyl-CoA N-acyltransferases (Nat)"/>
    <property type="match status" value="1"/>
</dbReference>
<dbReference type="CDD" id="cd04301">
    <property type="entry name" value="NAT_SF"/>
    <property type="match status" value="1"/>
</dbReference>
<evidence type="ECO:0000259" key="1">
    <source>
        <dbReference type="PROSITE" id="PS51186"/>
    </source>
</evidence>
<keyword evidence="2" id="KW-0808">Transferase</keyword>
<keyword evidence="3" id="KW-1185">Reference proteome</keyword>
<feature type="domain" description="N-acetyltransferase" evidence="1">
    <location>
        <begin position="1"/>
        <end position="150"/>
    </location>
</feature>
<proteinExistence type="predicted"/>
<gene>
    <name evidence="2" type="ORF">ACFQWB_09880</name>
</gene>
<organism evidence="2 3">
    <name type="scientific">Paenibacillus thermoaerophilus</name>
    <dbReference type="NCBI Taxonomy" id="1215385"/>
    <lineage>
        <taxon>Bacteria</taxon>
        <taxon>Bacillati</taxon>
        <taxon>Bacillota</taxon>
        <taxon>Bacilli</taxon>
        <taxon>Bacillales</taxon>
        <taxon>Paenibacillaceae</taxon>
        <taxon>Paenibacillus</taxon>
    </lineage>
</organism>